<dbReference type="SUPFAM" id="SSF54909">
    <property type="entry name" value="Dimeric alpha+beta barrel"/>
    <property type="match status" value="1"/>
</dbReference>
<dbReference type="Gene3D" id="3.30.70.1060">
    <property type="entry name" value="Dimeric alpha+beta barrel"/>
    <property type="match status" value="1"/>
</dbReference>
<evidence type="ECO:0000313" key="3">
    <source>
        <dbReference type="Proteomes" id="UP000219338"/>
    </source>
</evidence>
<keyword evidence="3" id="KW-1185">Reference proteome</keyword>
<dbReference type="PANTHER" id="PTHR33606:SF3">
    <property type="entry name" value="PROTEIN YCII"/>
    <property type="match status" value="1"/>
</dbReference>
<name>A0A284QMU3_ARMOS</name>
<dbReference type="OMA" id="ESGNWKM"/>
<sequence length="135" mass="15011">MIGTIILRRTPRSLLLNAPHRSISSTAPRAQRFLLYAPDKTEEGILARRFQVRPQHLERIHTFLKNGTLRDGGLMVDPESQPDSGKVAAIGSCMILEAETLADAKELVESDIYYTSGVWDTEKLVIVPFIPATLP</sequence>
<dbReference type="AlphaFoldDB" id="A0A284QMU3"/>
<dbReference type="PANTHER" id="PTHR33606">
    <property type="entry name" value="PROTEIN YCII"/>
    <property type="match status" value="1"/>
</dbReference>
<gene>
    <name evidence="2" type="ORF">ARMOST_01012</name>
</gene>
<evidence type="ECO:0000313" key="2">
    <source>
        <dbReference type="EMBL" id="SJK97758.1"/>
    </source>
</evidence>
<dbReference type="InterPro" id="IPR011008">
    <property type="entry name" value="Dimeric_a/b-barrel"/>
</dbReference>
<dbReference type="Proteomes" id="UP000219338">
    <property type="component" value="Unassembled WGS sequence"/>
</dbReference>
<dbReference type="Pfam" id="PF03795">
    <property type="entry name" value="YCII"/>
    <property type="match status" value="1"/>
</dbReference>
<protein>
    <recommendedName>
        <fullName evidence="1">YCII-related domain-containing protein</fullName>
    </recommendedName>
</protein>
<reference evidence="3" key="1">
    <citation type="journal article" date="2017" name="Nat. Ecol. Evol.">
        <title>Genome expansion and lineage-specific genetic innovations in the forest pathogenic fungi Armillaria.</title>
        <authorList>
            <person name="Sipos G."/>
            <person name="Prasanna A.N."/>
            <person name="Walter M.C."/>
            <person name="O'Connor E."/>
            <person name="Balint B."/>
            <person name="Krizsan K."/>
            <person name="Kiss B."/>
            <person name="Hess J."/>
            <person name="Varga T."/>
            <person name="Slot J."/>
            <person name="Riley R."/>
            <person name="Boka B."/>
            <person name="Rigling D."/>
            <person name="Barry K."/>
            <person name="Lee J."/>
            <person name="Mihaltcheva S."/>
            <person name="LaButti K."/>
            <person name="Lipzen A."/>
            <person name="Waldron R."/>
            <person name="Moloney N.M."/>
            <person name="Sperisen C."/>
            <person name="Kredics L."/>
            <person name="Vagvoelgyi C."/>
            <person name="Patrignani A."/>
            <person name="Fitzpatrick D."/>
            <person name="Nagy I."/>
            <person name="Doyle S."/>
            <person name="Anderson J.B."/>
            <person name="Grigoriev I.V."/>
            <person name="Gueldener U."/>
            <person name="Muensterkoetter M."/>
            <person name="Nagy L.G."/>
        </authorList>
    </citation>
    <scope>NUCLEOTIDE SEQUENCE [LARGE SCALE GENOMIC DNA]</scope>
    <source>
        <strain evidence="3">C18/9</strain>
    </source>
</reference>
<organism evidence="2 3">
    <name type="scientific">Armillaria ostoyae</name>
    <name type="common">Armillaria root rot fungus</name>
    <dbReference type="NCBI Taxonomy" id="47428"/>
    <lineage>
        <taxon>Eukaryota</taxon>
        <taxon>Fungi</taxon>
        <taxon>Dikarya</taxon>
        <taxon>Basidiomycota</taxon>
        <taxon>Agaricomycotina</taxon>
        <taxon>Agaricomycetes</taxon>
        <taxon>Agaricomycetidae</taxon>
        <taxon>Agaricales</taxon>
        <taxon>Marasmiineae</taxon>
        <taxon>Physalacriaceae</taxon>
        <taxon>Armillaria</taxon>
    </lineage>
</organism>
<feature type="domain" description="YCII-related" evidence="1">
    <location>
        <begin position="34"/>
        <end position="120"/>
    </location>
</feature>
<evidence type="ECO:0000259" key="1">
    <source>
        <dbReference type="Pfam" id="PF03795"/>
    </source>
</evidence>
<dbReference type="InterPro" id="IPR051807">
    <property type="entry name" value="Sec-metab_biosynth-assoc"/>
</dbReference>
<proteinExistence type="predicted"/>
<dbReference type="InterPro" id="IPR005545">
    <property type="entry name" value="YCII"/>
</dbReference>
<dbReference type="OrthoDB" id="5519740at2759"/>
<accession>A0A284QMU3</accession>
<dbReference type="EMBL" id="FUEG01000001">
    <property type="protein sequence ID" value="SJK97758.1"/>
    <property type="molecule type" value="Genomic_DNA"/>
</dbReference>